<dbReference type="EMBL" id="UOFH01000355">
    <property type="protein sequence ID" value="VAW66703.1"/>
    <property type="molecule type" value="Genomic_DNA"/>
</dbReference>
<evidence type="ECO:0000259" key="2">
    <source>
        <dbReference type="Pfam" id="PF25021"/>
    </source>
</evidence>
<protein>
    <recommendedName>
        <fullName evidence="2">Teneurin NHL domain-containing protein</fullName>
    </recommendedName>
</protein>
<name>A0A3B0XRI2_9ZZZZ</name>
<dbReference type="AlphaFoldDB" id="A0A3B0XRI2"/>
<dbReference type="SUPFAM" id="SSF63829">
    <property type="entry name" value="Calcium-dependent phosphotriesterase"/>
    <property type="match status" value="3"/>
</dbReference>
<sequence>MSEPDSVTKIVFVAGDMNGAGNLDGSVEVARFDGPEGVAIDKAGNLFVTDSGNHTIRKITPEGIVSTFAGKPGSTGTTDGKAGKARFNSPQGITIDGNDQLYVVDRFNYAVRKITPDGVVSTIAGAMEPSHSEDGVGLSAKFAEPDGIAIDSKNNLYVTDGNAVRKISPSGVVTTLAGIAYETGSTDGMGSVARFIGVSGVATDRAGNVFVCDLESIRKITPSGEVMTFVGDKDDAGPIGYPTGIMIDGEDNLYVTDSDHIIHKISSKGVVTLLAGVSGESGNKDGPNKRAQFAYPHGLAIDKAGSIYIADTSNNAIRKISLDGKVITIVGSVEKKEVFDDVGSAAHFDTPGLIAADKEGSLYVVDYKSLLRKVTPAGSVTTYSKGNWNAINHGEIGFALKHSGFRGLCGVTTDQNNNVYVTDCRSRQRTGGGGYSMLPRFLSSSSVVDDKIHIINPGGEVSTVKISKGKVGYLQGIATDGAGNIYVVDNEKNVIFKVTPKKFFSASLSVIAGKEDQQGEADGVGEQARFQRPTDITRDKAGNLYVVDSFNYTIRKITPEGKVTTLAGKAGQSGVLDGVGAEARFHTPKGITVDSHGNIYVAEYYEHVIRKITPTGVVSTFVGQNRKTGFVSGILPGVIIHPYGVAVHGNDLYITMQHGVVVVKNIP</sequence>
<dbReference type="Pfam" id="PF01436">
    <property type="entry name" value="NHL"/>
    <property type="match status" value="2"/>
</dbReference>
<proteinExistence type="predicted"/>
<keyword evidence="1" id="KW-0677">Repeat</keyword>
<dbReference type="CDD" id="cd14953">
    <property type="entry name" value="NHL_like_1"/>
    <property type="match status" value="1"/>
</dbReference>
<feature type="domain" description="Teneurin NHL" evidence="2">
    <location>
        <begin position="135"/>
        <end position="182"/>
    </location>
</feature>
<dbReference type="InterPro" id="IPR011042">
    <property type="entry name" value="6-blade_b-propeller_TolB-like"/>
</dbReference>
<dbReference type="Pfam" id="PF25021">
    <property type="entry name" value="TEN_NHL"/>
    <property type="match status" value="2"/>
</dbReference>
<dbReference type="PANTHER" id="PTHR13833:SF71">
    <property type="entry name" value="NHL DOMAIN-CONTAINING PROTEIN"/>
    <property type="match status" value="1"/>
</dbReference>
<dbReference type="InterPro" id="IPR001258">
    <property type="entry name" value="NHL_repeat"/>
</dbReference>
<feature type="domain" description="Teneurin NHL" evidence="2">
    <location>
        <begin position="580"/>
        <end position="628"/>
    </location>
</feature>
<accession>A0A3B0XRI2</accession>
<dbReference type="PROSITE" id="PS51125">
    <property type="entry name" value="NHL"/>
    <property type="match status" value="3"/>
</dbReference>
<reference evidence="3" key="1">
    <citation type="submission" date="2018-06" db="EMBL/GenBank/DDBJ databases">
        <authorList>
            <person name="Zhirakovskaya E."/>
        </authorList>
    </citation>
    <scope>NUCLEOTIDE SEQUENCE</scope>
</reference>
<gene>
    <name evidence="3" type="ORF">MNBD_GAMMA08-2516</name>
</gene>
<dbReference type="InterPro" id="IPR056822">
    <property type="entry name" value="TEN_NHL"/>
</dbReference>
<evidence type="ECO:0000313" key="3">
    <source>
        <dbReference type="EMBL" id="VAW66703.1"/>
    </source>
</evidence>
<evidence type="ECO:0000256" key="1">
    <source>
        <dbReference type="ARBA" id="ARBA00022737"/>
    </source>
</evidence>
<dbReference type="PANTHER" id="PTHR13833">
    <property type="match status" value="1"/>
</dbReference>
<dbReference type="Gene3D" id="2.120.10.30">
    <property type="entry name" value="TolB, C-terminal domain"/>
    <property type="match status" value="6"/>
</dbReference>
<organism evidence="3">
    <name type="scientific">hydrothermal vent metagenome</name>
    <dbReference type="NCBI Taxonomy" id="652676"/>
    <lineage>
        <taxon>unclassified sequences</taxon>
        <taxon>metagenomes</taxon>
        <taxon>ecological metagenomes</taxon>
    </lineage>
</organism>